<feature type="transmembrane region" description="Helical" evidence="4">
    <location>
        <begin position="69"/>
        <end position="90"/>
    </location>
</feature>
<name>U2ZSV7_9SPHN</name>
<feature type="transmembrane region" description="Helical" evidence="4">
    <location>
        <begin position="128"/>
        <end position="148"/>
    </location>
</feature>
<reference evidence="6 7" key="1">
    <citation type="submission" date="2013-09" db="EMBL/GenBank/DDBJ databases">
        <title>Whole genome shotgun sequence of Novosphingobium tardaugens NBRC 16725.</title>
        <authorList>
            <person name="Isaki S."/>
            <person name="Hosoyama A."/>
            <person name="Tsuchikane K."/>
            <person name="Katsumata H."/>
            <person name="Ando Y."/>
            <person name="Yamazaki S."/>
            <person name="Fujita N."/>
        </authorList>
    </citation>
    <scope>NUCLEOTIDE SEQUENCE [LARGE SCALE GENOMIC DNA]</scope>
    <source>
        <strain evidence="6 7">NBRC 16725</strain>
    </source>
</reference>
<sequence length="397" mass="40535">MAVRGFLCQNIAIGCAFGGFGVAAGEIKSQFDVSTGMASMGLAFAVLMMGLVSPIFARMIGSVGLRRTMLTGIVLSGLGYVVLAFAPSIYVVLAAYGLFVGVGIAMFGSFPCSVLASNWFQPNPGAALGFVNMPVMVALVPMMGIFLIERYGLSTFYLVMAGLHILLLPFALGVADRPEGAARAGDDAQGSTAHAMISSRAILGRPIFWIVVLGAGGLSAAGIIGVSHLVSFAIEKHIPPAQAAFLLSVMGAAAALGSLLVGVLCGKIGAVNTLALMGAALAGSWFVLLGTSLYPLMICATLIIGACGAGIFPAVNVLGARVFGVDALARVLGLFTLYTLPMNFLLPPAAGVLRDATASYEPVVGVLIAGSGAIAAMFVLLGRVMARQDAVREKVAV</sequence>
<proteinExistence type="predicted"/>
<dbReference type="PANTHER" id="PTHR11360:SF290">
    <property type="entry name" value="MONOCARBOXYLATE MFS PERMEASE"/>
    <property type="match status" value="1"/>
</dbReference>
<evidence type="ECO:0000259" key="5">
    <source>
        <dbReference type="PROSITE" id="PS50850"/>
    </source>
</evidence>
<feature type="transmembrane region" description="Helical" evidence="4">
    <location>
        <begin position="7"/>
        <end position="25"/>
    </location>
</feature>
<feature type="transmembrane region" description="Helical" evidence="4">
    <location>
        <begin position="207"/>
        <end position="231"/>
    </location>
</feature>
<accession>U2ZSV7</accession>
<dbReference type="AlphaFoldDB" id="U2ZSV7"/>
<dbReference type="Proteomes" id="UP000016568">
    <property type="component" value="Unassembled WGS sequence"/>
</dbReference>
<dbReference type="eggNOG" id="COG2807">
    <property type="taxonomic scope" value="Bacteria"/>
</dbReference>
<evidence type="ECO:0000313" key="6">
    <source>
        <dbReference type="EMBL" id="GAD48454.1"/>
    </source>
</evidence>
<dbReference type="Pfam" id="PF07690">
    <property type="entry name" value="MFS_1"/>
    <property type="match status" value="1"/>
</dbReference>
<feature type="transmembrane region" description="Helical" evidence="4">
    <location>
        <begin position="96"/>
        <end position="116"/>
    </location>
</feature>
<protein>
    <submittedName>
        <fullName evidence="6">Putative major facilitator superfamily transporter</fullName>
    </submittedName>
</protein>
<evidence type="ECO:0000256" key="1">
    <source>
        <dbReference type="ARBA" id="ARBA00022692"/>
    </source>
</evidence>
<dbReference type="KEGG" id="ntd:EGO55_02240"/>
<dbReference type="InterPro" id="IPR011701">
    <property type="entry name" value="MFS"/>
</dbReference>
<dbReference type="PROSITE" id="PS50850">
    <property type="entry name" value="MFS"/>
    <property type="match status" value="1"/>
</dbReference>
<dbReference type="EMBL" id="BASZ01000002">
    <property type="protein sequence ID" value="GAD48454.1"/>
    <property type="molecule type" value="Genomic_DNA"/>
</dbReference>
<evidence type="ECO:0000256" key="4">
    <source>
        <dbReference type="SAM" id="Phobius"/>
    </source>
</evidence>
<organism evidence="6 7">
    <name type="scientific">Caenibius tardaugens NBRC 16725</name>
    <dbReference type="NCBI Taxonomy" id="1219035"/>
    <lineage>
        <taxon>Bacteria</taxon>
        <taxon>Pseudomonadati</taxon>
        <taxon>Pseudomonadota</taxon>
        <taxon>Alphaproteobacteria</taxon>
        <taxon>Sphingomonadales</taxon>
        <taxon>Erythrobacteraceae</taxon>
        <taxon>Caenibius</taxon>
    </lineage>
</organism>
<feature type="transmembrane region" description="Helical" evidence="4">
    <location>
        <begin position="37"/>
        <end position="57"/>
    </location>
</feature>
<dbReference type="OrthoDB" id="5719306at2"/>
<feature type="transmembrane region" description="Helical" evidence="4">
    <location>
        <begin position="154"/>
        <end position="175"/>
    </location>
</feature>
<keyword evidence="2 4" id="KW-1133">Transmembrane helix</keyword>
<dbReference type="PANTHER" id="PTHR11360">
    <property type="entry name" value="MONOCARBOXYLATE TRANSPORTER"/>
    <property type="match status" value="1"/>
</dbReference>
<keyword evidence="3 4" id="KW-0472">Membrane</keyword>
<evidence type="ECO:0000313" key="7">
    <source>
        <dbReference type="Proteomes" id="UP000016568"/>
    </source>
</evidence>
<keyword evidence="7" id="KW-1185">Reference proteome</keyword>
<feature type="transmembrane region" description="Helical" evidence="4">
    <location>
        <begin position="366"/>
        <end position="386"/>
    </location>
</feature>
<dbReference type="PROSITE" id="PS51257">
    <property type="entry name" value="PROKAR_LIPOPROTEIN"/>
    <property type="match status" value="1"/>
</dbReference>
<dbReference type="InterPro" id="IPR020846">
    <property type="entry name" value="MFS_dom"/>
</dbReference>
<evidence type="ECO:0000256" key="2">
    <source>
        <dbReference type="ARBA" id="ARBA00022989"/>
    </source>
</evidence>
<dbReference type="InterPro" id="IPR036259">
    <property type="entry name" value="MFS_trans_sf"/>
</dbReference>
<dbReference type="Gene3D" id="1.20.1250.20">
    <property type="entry name" value="MFS general substrate transporter like domains"/>
    <property type="match status" value="1"/>
</dbReference>
<comment type="caution">
    <text evidence="6">The sequence shown here is derived from an EMBL/GenBank/DDBJ whole genome shotgun (WGS) entry which is preliminary data.</text>
</comment>
<feature type="transmembrane region" description="Helical" evidence="4">
    <location>
        <begin position="294"/>
        <end position="315"/>
    </location>
</feature>
<gene>
    <name evidence="6" type="ORF">NT2_02_05380</name>
</gene>
<evidence type="ECO:0000256" key="3">
    <source>
        <dbReference type="ARBA" id="ARBA00023136"/>
    </source>
</evidence>
<dbReference type="SUPFAM" id="SSF103473">
    <property type="entry name" value="MFS general substrate transporter"/>
    <property type="match status" value="1"/>
</dbReference>
<feature type="transmembrane region" description="Helical" evidence="4">
    <location>
        <begin position="271"/>
        <end position="288"/>
    </location>
</feature>
<keyword evidence="1 4" id="KW-0812">Transmembrane</keyword>
<feature type="transmembrane region" description="Helical" evidence="4">
    <location>
        <begin position="327"/>
        <end position="346"/>
    </location>
</feature>
<feature type="transmembrane region" description="Helical" evidence="4">
    <location>
        <begin position="243"/>
        <end position="264"/>
    </location>
</feature>
<feature type="domain" description="Major facilitator superfamily (MFS) profile" evidence="5">
    <location>
        <begin position="1"/>
        <end position="387"/>
    </location>
</feature>
<dbReference type="GO" id="GO:0022857">
    <property type="term" value="F:transmembrane transporter activity"/>
    <property type="evidence" value="ECO:0007669"/>
    <property type="project" value="InterPro"/>
</dbReference>
<dbReference type="InterPro" id="IPR050327">
    <property type="entry name" value="Proton-linked_MCT"/>
</dbReference>